<dbReference type="InterPro" id="IPR008902">
    <property type="entry name" value="Rhamnosid_concanavalin"/>
</dbReference>
<dbReference type="InterPro" id="IPR008928">
    <property type="entry name" value="6-hairpin_glycosidase_sf"/>
</dbReference>
<dbReference type="InterPro" id="IPR035396">
    <property type="entry name" value="Bac_rhamnosid6H"/>
</dbReference>
<proteinExistence type="predicted"/>
<sequence length="620" mass="69629">MFDHSGIWLGDTAEKDSYRDFLCKFTLAAVGKLTLKVSADSKFVCFLNGTLCGFGECADFPSRREYYTFDISKAALTGENELAFTVWHLGEGSSTYIVGDAFLAFAVECEGKTVVSSDGEVYARRNPYYISGRCRRITSQLGYGYAYNAAGREEKYKKAVVTGRITAVSRGIPNLRMLPPKKADLLSRGRSLIFDLGEETVGYLFIKYRAEREQTLTVSYGEHLRNGHVARLIHDRDFSVTYTAKTGENEFVNPMRRLAGRYLEVEAEYPEELEGAVITLCPVKLPVRRKKRDFASDTDRRIYDTAVKTLECCMHEHYEDCPWREQALYTMDSRNQMMCGYDAFYGRAFQRHSLRLIAQSLRDDGLLAICAPGDSPIEIPFFSLVYPIQIFEYTERTGDRSVLDFAGPVIRRIMQTFAGAVDETGLIPAFPSPCWNFYEWTDGSDSIGDLTGCRDMRLRYDLILNCMYIYALGFCGRLFGTETDCSAMKEAVRRTFYVPEDGLFRMSTVDGRYSVLGNALAMLCGLGDSRLPERLVSGKSMIPVSLSMVTFLYDALLAADGRYSDFVLADIRRKCGKMLDAGATTFWETELGAEDFGGAGSLCHGWSALAVHYFVRLGAV</sequence>
<dbReference type="InterPro" id="IPR012341">
    <property type="entry name" value="6hp_glycosidase-like_sf"/>
</dbReference>
<dbReference type="PANTHER" id="PTHR34987:SF2">
    <property type="entry name" value="B, PUTATIVE (AFU_ORTHOLOGUE AFUA_7G05040)-RELATED"/>
    <property type="match status" value="1"/>
</dbReference>
<comment type="caution">
    <text evidence="3">The sequence shown here is derived from an EMBL/GenBank/DDBJ whole genome shotgun (WGS) entry which is preliminary data.</text>
</comment>
<dbReference type="Gene3D" id="2.60.120.260">
    <property type="entry name" value="Galactose-binding domain-like"/>
    <property type="match status" value="2"/>
</dbReference>
<dbReference type="GO" id="GO:0016787">
    <property type="term" value="F:hydrolase activity"/>
    <property type="evidence" value="ECO:0007669"/>
    <property type="project" value="UniProtKB-KW"/>
</dbReference>
<evidence type="ECO:0000313" key="3">
    <source>
        <dbReference type="EMBL" id="MCI5755568.1"/>
    </source>
</evidence>
<name>A0AAE3K497_9BACT</name>
<feature type="domain" description="Alpha-L-rhamnosidase concanavalin-like" evidence="1">
    <location>
        <begin position="191"/>
        <end position="273"/>
    </location>
</feature>
<evidence type="ECO:0000259" key="2">
    <source>
        <dbReference type="Pfam" id="PF17389"/>
    </source>
</evidence>
<keyword evidence="3" id="KW-0378">Hydrolase</keyword>
<evidence type="ECO:0000313" key="4">
    <source>
        <dbReference type="Proteomes" id="UP001139365"/>
    </source>
</evidence>
<dbReference type="Pfam" id="PF17389">
    <property type="entry name" value="Bac_rhamnosid6H"/>
    <property type="match status" value="1"/>
</dbReference>
<dbReference type="PANTHER" id="PTHR34987">
    <property type="entry name" value="C, PUTATIVE (AFU_ORTHOLOGUE AFUA_3G02880)-RELATED"/>
    <property type="match status" value="1"/>
</dbReference>
<evidence type="ECO:0000259" key="1">
    <source>
        <dbReference type="Pfam" id="PF05592"/>
    </source>
</evidence>
<reference evidence="3 4" key="1">
    <citation type="submission" date="2022-03" db="EMBL/GenBank/DDBJ databases">
        <title>Metagenome-assembled genomes from swine fecal metagenomes.</title>
        <authorList>
            <person name="Holman D.B."/>
            <person name="Kommadath A."/>
        </authorList>
    </citation>
    <scope>NUCLEOTIDE SEQUENCE [LARGE SCALE GENOMIC DNA]</scope>
    <source>
        <strain evidence="3">SUG147</strain>
    </source>
</reference>
<organism evidence="3 4">
    <name type="scientific">Candidatus Colimorpha enterica</name>
    <dbReference type="NCBI Taxonomy" id="3083063"/>
    <lineage>
        <taxon>Bacteria</taxon>
        <taxon>Pseudomonadati</taxon>
        <taxon>Bacteroidota</taxon>
        <taxon>Bacteroidia</taxon>
        <taxon>Bacteroidales</taxon>
        <taxon>Candidatus Colimorpha</taxon>
    </lineage>
</organism>
<dbReference type="AlphaFoldDB" id="A0AAE3K497"/>
<dbReference type="EMBL" id="JALEMU010000071">
    <property type="protein sequence ID" value="MCI5755568.1"/>
    <property type="molecule type" value="Genomic_DNA"/>
</dbReference>
<feature type="domain" description="Alpha-L-rhamnosidase six-hairpin glycosidase" evidence="2">
    <location>
        <begin position="301"/>
        <end position="614"/>
    </location>
</feature>
<accession>A0AAE3K497</accession>
<dbReference type="SUPFAM" id="SSF48208">
    <property type="entry name" value="Six-hairpin glycosidases"/>
    <property type="match status" value="1"/>
</dbReference>
<dbReference type="Pfam" id="PF05592">
    <property type="entry name" value="Bac_rhamnosid"/>
    <property type="match status" value="1"/>
</dbReference>
<gene>
    <name evidence="3" type="ORF">MR241_04665</name>
</gene>
<dbReference type="GO" id="GO:0005975">
    <property type="term" value="P:carbohydrate metabolic process"/>
    <property type="evidence" value="ECO:0007669"/>
    <property type="project" value="InterPro"/>
</dbReference>
<dbReference type="Gene3D" id="1.50.10.10">
    <property type="match status" value="1"/>
</dbReference>
<dbReference type="Proteomes" id="UP001139365">
    <property type="component" value="Unassembled WGS sequence"/>
</dbReference>
<protein>
    <submittedName>
        <fullName evidence="3">Family 78 glycoside hydrolase catalytic domain</fullName>
    </submittedName>
</protein>